<keyword evidence="2" id="KW-1003">Cell membrane</keyword>
<feature type="non-terminal residue" evidence="10">
    <location>
        <position position="224"/>
    </location>
</feature>
<dbReference type="GO" id="GO:0005886">
    <property type="term" value="C:plasma membrane"/>
    <property type="evidence" value="ECO:0007669"/>
    <property type="project" value="UniProtKB-SubCell"/>
</dbReference>
<keyword evidence="3" id="KW-0732">Signal</keyword>
<protein>
    <recommendedName>
        <fullName evidence="9">Immunoglobulin V-set domain-containing protein</fullName>
    </recommendedName>
</protein>
<keyword evidence="5 8" id="KW-0472">Membrane</keyword>
<keyword evidence="8" id="KW-1133">Transmembrane helix</keyword>
<evidence type="ECO:0000313" key="10">
    <source>
        <dbReference type="EMBL" id="KAG9274098.1"/>
    </source>
</evidence>
<feature type="transmembrane region" description="Helical" evidence="8">
    <location>
        <begin position="143"/>
        <end position="166"/>
    </location>
</feature>
<dbReference type="SUPFAM" id="SSF48726">
    <property type="entry name" value="Immunoglobulin"/>
    <property type="match status" value="1"/>
</dbReference>
<evidence type="ECO:0000256" key="7">
    <source>
        <dbReference type="ARBA" id="ARBA00023180"/>
    </source>
</evidence>
<dbReference type="AlphaFoldDB" id="A0A8T2LPL3"/>
<dbReference type="CDD" id="cd00099">
    <property type="entry name" value="IgV"/>
    <property type="match status" value="1"/>
</dbReference>
<dbReference type="InterPro" id="IPR052051">
    <property type="entry name" value="TCR_complex_component"/>
</dbReference>
<evidence type="ECO:0000313" key="11">
    <source>
        <dbReference type="Proteomes" id="UP000752171"/>
    </source>
</evidence>
<evidence type="ECO:0000259" key="9">
    <source>
        <dbReference type="Pfam" id="PF07686"/>
    </source>
</evidence>
<reference evidence="10 11" key="1">
    <citation type="submission" date="2021-07" db="EMBL/GenBank/DDBJ databases">
        <authorList>
            <person name="Imarazene B."/>
            <person name="Zahm M."/>
            <person name="Klopp C."/>
            <person name="Cabau C."/>
            <person name="Beille S."/>
            <person name="Jouanno E."/>
            <person name="Castinel A."/>
            <person name="Lluch J."/>
            <person name="Gil L."/>
            <person name="Kuchtly C."/>
            <person name="Lopez Roques C."/>
            <person name="Donnadieu C."/>
            <person name="Parrinello H."/>
            <person name="Journot L."/>
            <person name="Du K."/>
            <person name="Schartl M."/>
            <person name="Retaux S."/>
            <person name="Guiguen Y."/>
        </authorList>
    </citation>
    <scope>NUCLEOTIDE SEQUENCE [LARGE SCALE GENOMIC DNA]</scope>
    <source>
        <strain evidence="10">Pach_M1</strain>
        <tissue evidence="10">Testis</tissue>
    </source>
</reference>
<dbReference type="Pfam" id="PF07686">
    <property type="entry name" value="V-set"/>
    <property type="match status" value="1"/>
</dbReference>
<gene>
    <name evidence="10" type="ORF">AMEX_G10924</name>
</gene>
<comment type="caution">
    <text evidence="10">The sequence shown here is derived from an EMBL/GenBank/DDBJ whole genome shotgun (WGS) entry which is preliminary data.</text>
</comment>
<evidence type="ECO:0000256" key="2">
    <source>
        <dbReference type="ARBA" id="ARBA00022475"/>
    </source>
</evidence>
<proteinExistence type="predicted"/>
<dbReference type="Gene3D" id="2.60.40.10">
    <property type="entry name" value="Immunoglobulins"/>
    <property type="match status" value="1"/>
</dbReference>
<keyword evidence="8" id="KW-0812">Transmembrane</keyword>
<dbReference type="InterPro" id="IPR013106">
    <property type="entry name" value="Ig_V-set"/>
</dbReference>
<dbReference type="InterPro" id="IPR036179">
    <property type="entry name" value="Ig-like_dom_sf"/>
</dbReference>
<keyword evidence="6" id="KW-1015">Disulfide bond</keyword>
<name>A0A8T2LPL3_ASTMX</name>
<accession>A0A8T2LPL3</accession>
<dbReference type="InterPro" id="IPR013783">
    <property type="entry name" value="Ig-like_fold"/>
</dbReference>
<feature type="domain" description="Immunoglobulin V-set" evidence="9">
    <location>
        <begin position="12"/>
        <end position="114"/>
    </location>
</feature>
<evidence type="ECO:0000256" key="4">
    <source>
        <dbReference type="ARBA" id="ARBA00022859"/>
    </source>
</evidence>
<dbReference type="GO" id="GO:0009617">
    <property type="term" value="P:response to bacterium"/>
    <property type="evidence" value="ECO:0007669"/>
    <property type="project" value="TreeGrafter"/>
</dbReference>
<keyword evidence="4" id="KW-0391">Immunity</keyword>
<evidence type="ECO:0000256" key="1">
    <source>
        <dbReference type="ARBA" id="ARBA00004236"/>
    </source>
</evidence>
<keyword evidence="7" id="KW-0325">Glycoprotein</keyword>
<comment type="subcellular location">
    <subcellularLocation>
        <location evidence="1">Cell membrane</location>
    </subcellularLocation>
</comment>
<organism evidence="10 11">
    <name type="scientific">Astyanax mexicanus</name>
    <name type="common">Blind cave fish</name>
    <name type="synonym">Astyanax fasciatus mexicanus</name>
    <dbReference type="NCBI Taxonomy" id="7994"/>
    <lineage>
        <taxon>Eukaryota</taxon>
        <taxon>Metazoa</taxon>
        <taxon>Chordata</taxon>
        <taxon>Craniata</taxon>
        <taxon>Vertebrata</taxon>
        <taxon>Euteleostomi</taxon>
        <taxon>Actinopterygii</taxon>
        <taxon>Neopterygii</taxon>
        <taxon>Teleostei</taxon>
        <taxon>Ostariophysi</taxon>
        <taxon>Characiformes</taxon>
        <taxon>Characoidei</taxon>
        <taxon>Acestrorhamphidae</taxon>
        <taxon>Acestrorhamphinae</taxon>
        <taxon>Astyanax</taxon>
    </lineage>
</organism>
<evidence type="ECO:0000256" key="6">
    <source>
        <dbReference type="ARBA" id="ARBA00023157"/>
    </source>
</evidence>
<evidence type="ECO:0000256" key="5">
    <source>
        <dbReference type="ARBA" id="ARBA00023136"/>
    </source>
</evidence>
<dbReference type="PANTHER" id="PTHR19433">
    <property type="entry name" value="T-CELL RECEPTOR ALPHA CHAIN V REGION-RELATED"/>
    <property type="match status" value="1"/>
</dbReference>
<evidence type="ECO:0000256" key="3">
    <source>
        <dbReference type="ARBA" id="ARBA00022729"/>
    </source>
</evidence>
<dbReference type="PANTHER" id="PTHR19433:SF133">
    <property type="entry name" value="IMMUNE-TYPE RECEPTOR 5 PRECURSOR-RELATED"/>
    <property type="match status" value="1"/>
</dbReference>
<dbReference type="Proteomes" id="UP000752171">
    <property type="component" value="Unassembled WGS sequence"/>
</dbReference>
<evidence type="ECO:0000256" key="8">
    <source>
        <dbReference type="SAM" id="Phobius"/>
    </source>
</evidence>
<dbReference type="GO" id="GO:0002376">
    <property type="term" value="P:immune system process"/>
    <property type="evidence" value="ECO:0007669"/>
    <property type="project" value="UniProtKB-KW"/>
</dbReference>
<dbReference type="EMBL" id="JAICCE010000008">
    <property type="protein sequence ID" value="KAG9274098.1"/>
    <property type="molecule type" value="Genomic_DNA"/>
</dbReference>
<sequence>GRDVKGFVSQLETVTVQPGLSTSIDCHISPDIPFYLFWIKIPVDSIPVCIATAKMYSADVKMCEQFENHSRIEVKWNQKIFSLSISSVEQTDIATYYCGTSNYGEYFFGNGSKLVFEEPTDELKTLQILSCFITSGKMEVFEYLVMVLAATNVSSVLLIIGLCCVLKKKRLGFFKMQHLIIKQKTDELNYAALSFQNKQRRTTKNRTNVNTTVIYGAVRHQEEI</sequence>